<dbReference type="RefSeq" id="WP_089372447.1">
    <property type="nucleotide sequence ID" value="NZ_BMEP01000006.1"/>
</dbReference>
<proteinExistence type="predicted"/>
<reference evidence="2 3" key="1">
    <citation type="submission" date="2017-06" db="EMBL/GenBank/DDBJ databases">
        <authorList>
            <person name="Kim H.J."/>
            <person name="Triplett B.A."/>
        </authorList>
    </citation>
    <scope>NUCLEOTIDE SEQUENCE [LARGE SCALE GENOMIC DNA]</scope>
    <source>
        <strain evidence="2 3">DSM 25597</strain>
    </source>
</reference>
<evidence type="ECO:0000313" key="3">
    <source>
        <dbReference type="Proteomes" id="UP000198379"/>
    </source>
</evidence>
<dbReference type="InterPro" id="IPR012338">
    <property type="entry name" value="Beta-lactam/transpept-like"/>
</dbReference>
<dbReference type="SUPFAM" id="SSF56601">
    <property type="entry name" value="beta-lactamase/transpeptidase-like"/>
    <property type="match status" value="1"/>
</dbReference>
<dbReference type="OrthoDB" id="9793489at2"/>
<sequence length="507" mass="57700">MKSKITLILLFTLLLNSCKEEKEVIINNPTGTFISEIDQLKDYFQIPGLAVLIKEGNTVIHEDYLGYATIADSIPLDKTTTIPMASLTKIFSGIVIMQLEEEGKLSLDEAVSDYLPEMGVPDDIKIKHILSHTSQGTIGKHFYYSSRFGILTPIIEKADAQSFEDAIQKRIINKLQLTNTYLLKDSLQISSQNRKIAAPYFLGGDMKDGFLLKETKDGFIDYGFSASAGITSTIQDLGILSNALDTNTLITEASKEKMMTPFTNNSPYGLGIFTQTFLGEQLIWGYGQYDCYSSLFLKVPSKNLTYIIAANNNLMSDPARLINGDLTTSLFAMSFLKNYVFHFDEMPLFEKTASLTTIKNNINDTNREFYRKKLIAQASAEAYMMRFDNSYGDHSKAILKEYFNLYSNDETNTDLTLLFNLQFLKTMATMREEPEFTAFDMEYKKIGTQLLSIDTHNPYANYYMANYYQTKNSIDSTTHFFKKIVDAENFSPWWYTNEAKQWLDSQD</sequence>
<dbReference type="Pfam" id="PF00144">
    <property type="entry name" value="Beta-lactamase"/>
    <property type="match status" value="1"/>
</dbReference>
<dbReference type="PANTHER" id="PTHR46825">
    <property type="entry name" value="D-ALANYL-D-ALANINE-CARBOXYPEPTIDASE/ENDOPEPTIDASE AMPH"/>
    <property type="match status" value="1"/>
</dbReference>
<dbReference type="PANTHER" id="PTHR46825:SF9">
    <property type="entry name" value="BETA-LACTAMASE-RELATED DOMAIN-CONTAINING PROTEIN"/>
    <property type="match status" value="1"/>
</dbReference>
<gene>
    <name evidence="2" type="ORF">SAMN06265376_105191</name>
</gene>
<dbReference type="InterPro" id="IPR001466">
    <property type="entry name" value="Beta-lactam-related"/>
</dbReference>
<accession>A0A239AYT5</accession>
<dbReference type="EMBL" id="FZNY01000005">
    <property type="protein sequence ID" value="SNS00128.1"/>
    <property type="molecule type" value="Genomic_DNA"/>
</dbReference>
<dbReference type="Gene3D" id="3.40.710.10">
    <property type="entry name" value="DD-peptidase/beta-lactamase superfamily"/>
    <property type="match status" value="2"/>
</dbReference>
<evidence type="ECO:0000313" key="2">
    <source>
        <dbReference type="EMBL" id="SNS00128.1"/>
    </source>
</evidence>
<organism evidence="2 3">
    <name type="scientific">Dokdonia pacifica</name>
    <dbReference type="NCBI Taxonomy" id="1627892"/>
    <lineage>
        <taxon>Bacteria</taxon>
        <taxon>Pseudomonadati</taxon>
        <taxon>Bacteroidota</taxon>
        <taxon>Flavobacteriia</taxon>
        <taxon>Flavobacteriales</taxon>
        <taxon>Flavobacteriaceae</taxon>
        <taxon>Dokdonia</taxon>
    </lineage>
</organism>
<name>A0A239AYT5_9FLAO</name>
<protein>
    <submittedName>
        <fullName evidence="2">CubicO group peptidase, beta-lactamase class C family</fullName>
    </submittedName>
</protein>
<evidence type="ECO:0000259" key="1">
    <source>
        <dbReference type="Pfam" id="PF00144"/>
    </source>
</evidence>
<dbReference type="AlphaFoldDB" id="A0A239AYT5"/>
<keyword evidence="3" id="KW-1185">Reference proteome</keyword>
<feature type="domain" description="Beta-lactamase-related" evidence="1">
    <location>
        <begin position="39"/>
        <end position="313"/>
    </location>
</feature>
<dbReference type="InterPro" id="IPR050491">
    <property type="entry name" value="AmpC-like"/>
</dbReference>
<dbReference type="Proteomes" id="UP000198379">
    <property type="component" value="Unassembled WGS sequence"/>
</dbReference>